<dbReference type="Gene3D" id="2.60.40.790">
    <property type="match status" value="1"/>
</dbReference>
<dbReference type="RefSeq" id="WP_260794020.1">
    <property type="nucleotide sequence ID" value="NZ_CP093313.1"/>
</dbReference>
<evidence type="ECO:0000313" key="4">
    <source>
        <dbReference type="EMBL" id="UWZ84515.1"/>
    </source>
</evidence>
<comment type="similarity">
    <text evidence="1 2">Belongs to the small heat shock protein (HSP20) family.</text>
</comment>
<dbReference type="CDD" id="cd06464">
    <property type="entry name" value="ACD_sHsps-like"/>
    <property type="match status" value="1"/>
</dbReference>
<dbReference type="PANTHER" id="PTHR11527">
    <property type="entry name" value="HEAT-SHOCK PROTEIN 20 FAMILY MEMBER"/>
    <property type="match status" value="1"/>
</dbReference>
<gene>
    <name evidence="4" type="ORF">MOP44_00935</name>
</gene>
<protein>
    <submittedName>
        <fullName evidence="4">Hsp20/alpha crystallin family protein</fullName>
    </submittedName>
</protein>
<reference evidence="4" key="1">
    <citation type="submission" date="2021-04" db="EMBL/GenBank/DDBJ databases">
        <title>Phylogenetic analysis of Acidobacteriaceae.</title>
        <authorList>
            <person name="Qiu L."/>
            <person name="Zhang Q."/>
        </authorList>
    </citation>
    <scope>NUCLEOTIDE SEQUENCE</scope>
    <source>
        <strain evidence="4">DSM 25168</strain>
    </source>
</reference>
<accession>A0A9J7BP48</accession>
<dbReference type="Proteomes" id="UP001059380">
    <property type="component" value="Chromosome"/>
</dbReference>
<evidence type="ECO:0000259" key="3">
    <source>
        <dbReference type="PROSITE" id="PS01031"/>
    </source>
</evidence>
<feature type="domain" description="SHSP" evidence="3">
    <location>
        <begin position="33"/>
        <end position="145"/>
    </location>
</feature>
<evidence type="ECO:0000256" key="1">
    <source>
        <dbReference type="PROSITE-ProRule" id="PRU00285"/>
    </source>
</evidence>
<organism evidence="4 5">
    <name type="scientific">Occallatibacter riparius</name>
    <dbReference type="NCBI Taxonomy" id="1002689"/>
    <lineage>
        <taxon>Bacteria</taxon>
        <taxon>Pseudomonadati</taxon>
        <taxon>Acidobacteriota</taxon>
        <taxon>Terriglobia</taxon>
        <taxon>Terriglobales</taxon>
        <taxon>Acidobacteriaceae</taxon>
        <taxon>Occallatibacter</taxon>
    </lineage>
</organism>
<dbReference type="Pfam" id="PF00011">
    <property type="entry name" value="HSP20"/>
    <property type="match status" value="1"/>
</dbReference>
<dbReference type="SUPFAM" id="SSF49764">
    <property type="entry name" value="HSP20-like chaperones"/>
    <property type="match status" value="1"/>
</dbReference>
<proteinExistence type="inferred from homology"/>
<name>A0A9J7BP48_9BACT</name>
<evidence type="ECO:0000313" key="5">
    <source>
        <dbReference type="Proteomes" id="UP001059380"/>
    </source>
</evidence>
<sequence length="159" mass="18197">MAITRWDPFREVVALQNRMNSLFREMNESEGPLTTASFVPAVDIYEDTKKVVLKLEVPGIEEKDLDIRVENNTLTVKGERKFEKEEKEENFHRIERKYGSFFRSFTVPSTVDAEHIGATYNAGVLKLELMKKPEAQPKQIKVNVGGAQKQEEPELVGAR</sequence>
<dbReference type="KEGG" id="orp:MOP44_00935"/>
<dbReference type="PROSITE" id="PS01031">
    <property type="entry name" value="SHSP"/>
    <property type="match status" value="1"/>
</dbReference>
<dbReference type="AlphaFoldDB" id="A0A9J7BP48"/>
<dbReference type="EMBL" id="CP093313">
    <property type="protein sequence ID" value="UWZ84515.1"/>
    <property type="molecule type" value="Genomic_DNA"/>
</dbReference>
<dbReference type="InterPro" id="IPR008978">
    <property type="entry name" value="HSP20-like_chaperone"/>
</dbReference>
<keyword evidence="5" id="KW-1185">Reference proteome</keyword>
<dbReference type="InterPro" id="IPR031107">
    <property type="entry name" value="Small_HSP"/>
</dbReference>
<evidence type="ECO:0000256" key="2">
    <source>
        <dbReference type="RuleBase" id="RU003616"/>
    </source>
</evidence>
<dbReference type="InterPro" id="IPR002068">
    <property type="entry name" value="A-crystallin/Hsp20_dom"/>
</dbReference>